<dbReference type="Pfam" id="PF03747">
    <property type="entry name" value="ADP_ribosyl_GH"/>
    <property type="match status" value="1"/>
</dbReference>
<dbReference type="GO" id="GO:0016787">
    <property type="term" value="F:hydrolase activity"/>
    <property type="evidence" value="ECO:0007669"/>
    <property type="project" value="UniProtKB-KW"/>
</dbReference>
<protein>
    <submittedName>
        <fullName evidence="1">ADP-ribosylglycohydrolase</fullName>
    </submittedName>
</protein>
<comment type="caution">
    <text evidence="1">The sequence shown here is derived from an EMBL/GenBank/DDBJ whole genome shotgun (WGS) entry which is preliminary data.</text>
</comment>
<dbReference type="InterPro" id="IPR036705">
    <property type="entry name" value="Ribosyl_crysJ1_sf"/>
</dbReference>
<gene>
    <name evidence="1" type="ORF">C8N24_0685</name>
</gene>
<dbReference type="OrthoDB" id="4871367at2"/>
<dbReference type="SUPFAM" id="SSF101478">
    <property type="entry name" value="ADP-ribosylglycohydrolase"/>
    <property type="match status" value="1"/>
</dbReference>
<keyword evidence="2" id="KW-1185">Reference proteome</keyword>
<organism evidence="1 2">
    <name type="scientific">Solirubrobacter pauli</name>
    <dbReference type="NCBI Taxonomy" id="166793"/>
    <lineage>
        <taxon>Bacteria</taxon>
        <taxon>Bacillati</taxon>
        <taxon>Actinomycetota</taxon>
        <taxon>Thermoleophilia</taxon>
        <taxon>Solirubrobacterales</taxon>
        <taxon>Solirubrobacteraceae</taxon>
        <taxon>Solirubrobacter</taxon>
    </lineage>
</organism>
<accession>A0A660LA79</accession>
<evidence type="ECO:0000313" key="2">
    <source>
        <dbReference type="Proteomes" id="UP000278962"/>
    </source>
</evidence>
<sequence length="368" mass="38169">MSFRTHEDRADDGEALRRRQAAAVLTLAGLAAGDARANHGRAGELTQLALATAEAGLRGYIRFRGGKQPSWPEQVLHAYLRWAAVQGVPLRAEVRDATAVQAWLSAQPIMREVRPQGNTTRGALSAALHGPSGPPNTSKGAACVPRAAACAALSPVLGFDGPRGLASVAIDTAAVTHGHPIAHAATAGFVVLLHHIGQGHELIGATQRTIGLLTDSDPITDAGACATVAQHLQAALDRSLGGGAYTHAKQFGWAGHVAEEALAIGVWAAAHDDLATALARAGDHGGERHATQAIAGAIWGALAAQRYSQRGDHDPLEAVAQPLEEIPDALLPPAGQSAVIERVADDLVRLCRPGSVITGLDERRWPGS</sequence>
<dbReference type="AlphaFoldDB" id="A0A660LA79"/>
<reference evidence="1 2" key="1">
    <citation type="submission" date="2018-10" db="EMBL/GenBank/DDBJ databases">
        <title>Genomic Encyclopedia of Archaeal and Bacterial Type Strains, Phase II (KMG-II): from individual species to whole genera.</title>
        <authorList>
            <person name="Goeker M."/>
        </authorList>
    </citation>
    <scope>NUCLEOTIDE SEQUENCE [LARGE SCALE GENOMIC DNA]</scope>
    <source>
        <strain evidence="1 2">DSM 14954</strain>
    </source>
</reference>
<dbReference type="EMBL" id="RBIL01000001">
    <property type="protein sequence ID" value="RKQ90870.1"/>
    <property type="molecule type" value="Genomic_DNA"/>
</dbReference>
<evidence type="ECO:0000313" key="1">
    <source>
        <dbReference type="EMBL" id="RKQ90870.1"/>
    </source>
</evidence>
<proteinExistence type="predicted"/>
<name>A0A660LA79_9ACTN</name>
<keyword evidence="1" id="KW-0378">Hydrolase</keyword>
<dbReference type="Proteomes" id="UP000278962">
    <property type="component" value="Unassembled WGS sequence"/>
</dbReference>
<dbReference type="RefSeq" id="WP_121248002.1">
    <property type="nucleotide sequence ID" value="NZ_RBIL01000001.1"/>
</dbReference>
<dbReference type="Gene3D" id="1.10.4080.10">
    <property type="entry name" value="ADP-ribosylation/Crystallin J1"/>
    <property type="match status" value="1"/>
</dbReference>
<dbReference type="InterPro" id="IPR005502">
    <property type="entry name" value="Ribosyl_crysJ1"/>
</dbReference>